<reference evidence="3" key="1">
    <citation type="journal article" date="2013" name="Nature">
        <title>Draft genome of the wheat A-genome progenitor Triticum urartu.</title>
        <authorList>
            <person name="Ling H.Q."/>
            <person name="Zhao S."/>
            <person name="Liu D."/>
            <person name="Wang J."/>
            <person name="Sun H."/>
            <person name="Zhang C."/>
            <person name="Fan H."/>
            <person name="Li D."/>
            <person name="Dong L."/>
            <person name="Tao Y."/>
            <person name="Gao C."/>
            <person name="Wu H."/>
            <person name="Li Y."/>
            <person name="Cui Y."/>
            <person name="Guo X."/>
            <person name="Zheng S."/>
            <person name="Wang B."/>
            <person name="Yu K."/>
            <person name="Liang Q."/>
            <person name="Yang W."/>
            <person name="Lou X."/>
            <person name="Chen J."/>
            <person name="Feng M."/>
            <person name="Jian J."/>
            <person name="Zhang X."/>
            <person name="Luo G."/>
            <person name="Jiang Y."/>
            <person name="Liu J."/>
            <person name="Wang Z."/>
            <person name="Sha Y."/>
            <person name="Zhang B."/>
            <person name="Wu H."/>
            <person name="Tang D."/>
            <person name="Shen Q."/>
            <person name="Xue P."/>
            <person name="Zou S."/>
            <person name="Wang X."/>
            <person name="Liu X."/>
            <person name="Wang F."/>
            <person name="Yang Y."/>
            <person name="An X."/>
            <person name="Dong Z."/>
            <person name="Zhang K."/>
            <person name="Zhang X."/>
            <person name="Luo M.C."/>
            <person name="Dvorak J."/>
            <person name="Tong Y."/>
            <person name="Wang J."/>
            <person name="Yang H."/>
            <person name="Li Z."/>
            <person name="Wang D."/>
            <person name="Zhang A."/>
            <person name="Wang J."/>
        </authorList>
    </citation>
    <scope>NUCLEOTIDE SEQUENCE</scope>
</reference>
<dbReference type="InterPro" id="IPR024752">
    <property type="entry name" value="Myb/SANT-like_dom"/>
</dbReference>
<dbReference type="PANTHER" id="PTHR47072">
    <property type="match status" value="1"/>
</dbReference>
<protein>
    <recommendedName>
        <fullName evidence="2">Myb/SANT-like domain-containing protein</fullName>
    </recommendedName>
</protein>
<evidence type="ECO:0000256" key="1">
    <source>
        <dbReference type="SAM" id="MobiDB-lite"/>
    </source>
</evidence>
<accession>M8A0I1</accession>
<dbReference type="Pfam" id="PF12776">
    <property type="entry name" value="Myb_DNA-bind_3"/>
    <property type="match status" value="1"/>
</dbReference>
<dbReference type="AlphaFoldDB" id="M8A0I1"/>
<evidence type="ECO:0000259" key="2">
    <source>
        <dbReference type="Pfam" id="PF12776"/>
    </source>
</evidence>
<feature type="domain" description="Myb/SANT-like" evidence="2">
    <location>
        <begin position="11"/>
        <end position="83"/>
    </location>
</feature>
<dbReference type="PANTHER" id="PTHR47072:SF5">
    <property type="entry name" value="MYB_SANT-LIKE DOMAIN-CONTAINING PROTEIN"/>
    <property type="match status" value="1"/>
</dbReference>
<proteinExistence type="predicted"/>
<evidence type="ECO:0000313" key="3">
    <source>
        <dbReference type="EMBL" id="EMS65471.1"/>
    </source>
</evidence>
<name>M8A0I1_TRIUA</name>
<feature type="compositionally biased region" description="Basic and acidic residues" evidence="1">
    <location>
        <begin position="216"/>
        <end position="225"/>
    </location>
</feature>
<dbReference type="EMBL" id="KD044403">
    <property type="protein sequence ID" value="EMS65471.1"/>
    <property type="molecule type" value="Genomic_DNA"/>
</dbReference>
<organism evidence="3">
    <name type="scientific">Triticum urartu</name>
    <name type="common">Red wild einkorn</name>
    <name type="synonym">Crithodium urartu</name>
    <dbReference type="NCBI Taxonomy" id="4572"/>
    <lineage>
        <taxon>Eukaryota</taxon>
        <taxon>Viridiplantae</taxon>
        <taxon>Streptophyta</taxon>
        <taxon>Embryophyta</taxon>
        <taxon>Tracheophyta</taxon>
        <taxon>Spermatophyta</taxon>
        <taxon>Magnoliopsida</taxon>
        <taxon>Liliopsida</taxon>
        <taxon>Poales</taxon>
        <taxon>Poaceae</taxon>
        <taxon>BOP clade</taxon>
        <taxon>Pooideae</taxon>
        <taxon>Triticodae</taxon>
        <taxon>Triticeae</taxon>
        <taxon>Triticinae</taxon>
        <taxon>Triticum</taxon>
    </lineage>
</organism>
<feature type="region of interest" description="Disordered" evidence="1">
    <location>
        <begin position="194"/>
        <end position="225"/>
    </location>
</feature>
<gene>
    <name evidence="3" type="ORF">TRIUR3_30542</name>
</gene>
<sequence length="329" mass="38017">MKEYADAAKFRGQNGWTKEGWNCMATRLNNQFPRANFTVSQLKFRELRLKKDYFIVKSIVEKSGFGFDPKTKMPTTIDEKWDELSTDQQKWRYKAFPYYDDLSAIYEGKTAEGKGCKRTTDQVEERRSSATDLPQGETFIQQVLNAAELNSPSPTLPAPGFEDQHYEWSQRIYGDDVEVFPVENRECMENISSQFPNEDMNTLPDPPPMKKARTSKGNDEGKAKRGKDTVIEDLVAVRKEELKTYVDVKTKQIESYRDVKMALMEKKDPDKDTYCIANCIAKLKTIPDLSASEHLKMIEYLKGERVDREIFMTVEHDVVLEILKKVLGR</sequence>